<keyword evidence="5 9" id="KW-0229">DNA integration</keyword>
<keyword evidence="7 9" id="KW-0233">DNA recombination</keyword>
<dbReference type="HAMAP" id="MF_01808">
    <property type="entry name" value="Recomb_XerC_XerD"/>
    <property type="match status" value="1"/>
</dbReference>
<dbReference type="PROSITE" id="PS51900">
    <property type="entry name" value="CB"/>
    <property type="match status" value="1"/>
</dbReference>
<keyword evidence="8 9" id="KW-0131">Cell cycle</keyword>
<feature type="domain" description="Tyr recombinase" evidence="10">
    <location>
        <begin position="124"/>
        <end position="322"/>
    </location>
</feature>
<keyword evidence="4 9" id="KW-0159">Chromosome partition</keyword>
<dbReference type="GO" id="GO:0006313">
    <property type="term" value="P:DNA transposition"/>
    <property type="evidence" value="ECO:0007669"/>
    <property type="project" value="UniProtKB-UniRule"/>
</dbReference>
<dbReference type="InterPro" id="IPR050090">
    <property type="entry name" value="Tyrosine_recombinase_XerCD"/>
</dbReference>
<dbReference type="Pfam" id="PF00589">
    <property type="entry name" value="Phage_integrase"/>
    <property type="match status" value="1"/>
</dbReference>
<evidence type="ECO:0000256" key="5">
    <source>
        <dbReference type="ARBA" id="ARBA00022908"/>
    </source>
</evidence>
<comment type="caution">
    <text evidence="12">The sequence shown here is derived from an EMBL/GenBank/DDBJ whole genome shotgun (WGS) entry which is preliminary data.</text>
</comment>
<comment type="similarity">
    <text evidence="9">Belongs to the 'phage' integrase family. XerC subfamily.</text>
</comment>
<dbReference type="GO" id="GO:0005737">
    <property type="term" value="C:cytoplasm"/>
    <property type="evidence" value="ECO:0007669"/>
    <property type="project" value="UniProtKB-SubCell"/>
</dbReference>
<reference evidence="12 13" key="1">
    <citation type="submission" date="2017-03" db="EMBL/GenBank/DDBJ databases">
        <title>New species Polynucleobacter sp. MWH-EgelM1-30-B4.</title>
        <authorList>
            <person name="Hahn M.W."/>
        </authorList>
    </citation>
    <scope>NUCLEOTIDE SEQUENCE [LARGE SCALE GENOMIC DNA]</scope>
    <source>
        <strain evidence="12 13">MWH-EgelM1-30-B4</strain>
    </source>
</reference>
<comment type="subunit">
    <text evidence="9">Forms a cyclic heterotetrameric complex composed of two molecules of XerC and two molecules of XerD.</text>
</comment>
<feature type="active site" evidence="9">
    <location>
        <position position="300"/>
    </location>
</feature>
<dbReference type="Gene3D" id="1.10.150.130">
    <property type="match status" value="1"/>
</dbReference>
<dbReference type="PANTHER" id="PTHR30349:SF81">
    <property type="entry name" value="TYROSINE RECOMBINASE XERC"/>
    <property type="match status" value="1"/>
</dbReference>
<dbReference type="InterPro" id="IPR044068">
    <property type="entry name" value="CB"/>
</dbReference>
<feature type="active site" evidence="9">
    <location>
        <position position="204"/>
    </location>
</feature>
<dbReference type="OrthoDB" id="9801717at2"/>
<dbReference type="GO" id="GO:0051301">
    <property type="term" value="P:cell division"/>
    <property type="evidence" value="ECO:0007669"/>
    <property type="project" value="UniProtKB-KW"/>
</dbReference>
<feature type="active site" evidence="9">
    <location>
        <position position="169"/>
    </location>
</feature>
<evidence type="ECO:0000256" key="6">
    <source>
        <dbReference type="ARBA" id="ARBA00023125"/>
    </source>
</evidence>
<keyword evidence="6 9" id="KW-0238">DNA-binding</keyword>
<dbReference type="SUPFAM" id="SSF47823">
    <property type="entry name" value="lambda integrase-like, N-terminal domain"/>
    <property type="match status" value="1"/>
</dbReference>
<dbReference type="Proteomes" id="UP000196880">
    <property type="component" value="Unassembled WGS sequence"/>
</dbReference>
<dbReference type="InterPro" id="IPR004107">
    <property type="entry name" value="Integrase_SAM-like_N"/>
</dbReference>
<dbReference type="AlphaFoldDB" id="A0A210S0E3"/>
<keyword evidence="2 9" id="KW-0963">Cytoplasm</keyword>
<dbReference type="GO" id="GO:0003677">
    <property type="term" value="F:DNA binding"/>
    <property type="evidence" value="ECO:0007669"/>
    <property type="project" value="UniProtKB-UniRule"/>
</dbReference>
<dbReference type="CDD" id="cd00798">
    <property type="entry name" value="INT_XerDC_C"/>
    <property type="match status" value="1"/>
</dbReference>
<evidence type="ECO:0000259" key="10">
    <source>
        <dbReference type="PROSITE" id="PS51898"/>
    </source>
</evidence>
<dbReference type="InterPro" id="IPR010998">
    <property type="entry name" value="Integrase_recombinase_N"/>
</dbReference>
<dbReference type="GO" id="GO:0007059">
    <property type="term" value="P:chromosome segregation"/>
    <property type="evidence" value="ECO:0007669"/>
    <property type="project" value="UniProtKB-UniRule"/>
</dbReference>
<comment type="subcellular location">
    <subcellularLocation>
        <location evidence="1 9">Cytoplasm</location>
    </subcellularLocation>
</comment>
<evidence type="ECO:0000256" key="3">
    <source>
        <dbReference type="ARBA" id="ARBA00022618"/>
    </source>
</evidence>
<dbReference type="Pfam" id="PF02899">
    <property type="entry name" value="Phage_int_SAM_1"/>
    <property type="match status" value="1"/>
</dbReference>
<dbReference type="InterPro" id="IPR023009">
    <property type="entry name" value="Tyrosine_recombinase_XerC/XerD"/>
</dbReference>
<dbReference type="Gene3D" id="1.10.443.10">
    <property type="entry name" value="Intergrase catalytic core"/>
    <property type="match status" value="1"/>
</dbReference>
<evidence type="ECO:0000256" key="8">
    <source>
        <dbReference type="ARBA" id="ARBA00023306"/>
    </source>
</evidence>
<feature type="domain" description="Core-binding (CB)" evidence="11">
    <location>
        <begin position="6"/>
        <end position="91"/>
    </location>
</feature>
<dbReference type="EMBL" id="NAIA01000001">
    <property type="protein sequence ID" value="OWF66694.1"/>
    <property type="molecule type" value="Genomic_DNA"/>
</dbReference>
<dbReference type="InterPro" id="IPR011010">
    <property type="entry name" value="DNA_brk_join_enz"/>
</dbReference>
<evidence type="ECO:0000256" key="2">
    <source>
        <dbReference type="ARBA" id="ARBA00022490"/>
    </source>
</evidence>
<dbReference type="InterPro" id="IPR013762">
    <property type="entry name" value="Integrase-like_cat_sf"/>
</dbReference>
<organism evidence="12 13">
    <name type="scientific">Polynucleobacter hirudinilacicola</name>
    <dbReference type="NCBI Taxonomy" id="1743166"/>
    <lineage>
        <taxon>Bacteria</taxon>
        <taxon>Pseudomonadati</taxon>
        <taxon>Pseudomonadota</taxon>
        <taxon>Betaproteobacteria</taxon>
        <taxon>Burkholderiales</taxon>
        <taxon>Burkholderiaceae</taxon>
        <taxon>Polynucleobacter</taxon>
    </lineage>
</organism>
<protein>
    <recommendedName>
        <fullName evidence="9">Tyrosine recombinase XerC</fullName>
    </recommendedName>
</protein>
<proteinExistence type="inferred from homology"/>
<dbReference type="GO" id="GO:0009037">
    <property type="term" value="F:tyrosine-based site-specific recombinase activity"/>
    <property type="evidence" value="ECO:0007669"/>
    <property type="project" value="UniProtKB-UniRule"/>
</dbReference>
<evidence type="ECO:0000313" key="12">
    <source>
        <dbReference type="EMBL" id="OWF66694.1"/>
    </source>
</evidence>
<evidence type="ECO:0000256" key="9">
    <source>
        <dbReference type="HAMAP-Rule" id="MF_01808"/>
    </source>
</evidence>
<dbReference type="SUPFAM" id="SSF56349">
    <property type="entry name" value="DNA breaking-rejoining enzymes"/>
    <property type="match status" value="1"/>
</dbReference>
<dbReference type="RefSeq" id="WP_087908716.1">
    <property type="nucleotide sequence ID" value="NZ_NAIA01000001.1"/>
</dbReference>
<feature type="active site" evidence="9">
    <location>
        <position position="274"/>
    </location>
</feature>
<comment type="function">
    <text evidence="9">Site-specific tyrosine recombinase, which acts by catalyzing the cutting and rejoining of the recombining DNA molecules. The XerC-XerD complex is essential to convert dimers of the bacterial chromosome into monomers to permit their segregation at cell division. It also contributes to the segregational stability of plasmids.</text>
</comment>
<evidence type="ECO:0000256" key="4">
    <source>
        <dbReference type="ARBA" id="ARBA00022829"/>
    </source>
</evidence>
<keyword evidence="13" id="KW-1185">Reference proteome</keyword>
<feature type="active site" evidence="9">
    <location>
        <position position="277"/>
    </location>
</feature>
<name>A0A210S0E3_9BURK</name>
<evidence type="ECO:0000256" key="7">
    <source>
        <dbReference type="ARBA" id="ARBA00023172"/>
    </source>
</evidence>
<feature type="active site" description="O-(3'-phospho-DNA)-tyrosine intermediate" evidence="9">
    <location>
        <position position="309"/>
    </location>
</feature>
<accession>A0A210S0E3</accession>
<sequence length="333" mass="37094">MKLQATDLHPLMQEYLHELHVLRQLSPHTLKAYGMDLSDLQNFALEDSIDLLKVSNGHVRRWAGRLHSKGKSSRSIARALSAWRGWYDWLTEKDARRDARAGKVTSNLVANPVDDVKAPKRLKSLPKALSVEQALSLVNQAVKEAEEKKDLESIRDAAIIDLLYSSGLRLSELLGIDVMQSKDRQNESAGWLDWDAAEVTVLGKGGKRRSVPVGKPAMRSLNIWRQIRGASSFAEQSNALFLSATGKRLSPRTVQARLRTLAMRAGLPTHVHPHMMRHSFASHVLQSSQDLRAVQEMLGHASIASTQIYTSLDFQHLAQAYDKAHPRAKAGKG</sequence>
<evidence type="ECO:0000259" key="11">
    <source>
        <dbReference type="PROSITE" id="PS51900"/>
    </source>
</evidence>
<evidence type="ECO:0000256" key="1">
    <source>
        <dbReference type="ARBA" id="ARBA00004496"/>
    </source>
</evidence>
<gene>
    <name evidence="9" type="primary">xerC</name>
    <name evidence="12" type="ORF">B6A14_01545</name>
</gene>
<keyword evidence="3 9" id="KW-0132">Cell division</keyword>
<dbReference type="PANTHER" id="PTHR30349">
    <property type="entry name" value="PHAGE INTEGRASE-RELATED"/>
    <property type="match status" value="1"/>
</dbReference>
<dbReference type="PROSITE" id="PS51898">
    <property type="entry name" value="TYR_RECOMBINASE"/>
    <property type="match status" value="1"/>
</dbReference>
<evidence type="ECO:0000313" key="13">
    <source>
        <dbReference type="Proteomes" id="UP000196880"/>
    </source>
</evidence>
<dbReference type="InterPro" id="IPR002104">
    <property type="entry name" value="Integrase_catalytic"/>
</dbReference>